<reference evidence="1 2" key="1">
    <citation type="submission" date="2015-01" db="EMBL/GenBank/DDBJ databases">
        <authorList>
            <person name="Xiang T."/>
            <person name="Song Y."/>
            <person name="Huang L."/>
            <person name="Wang B."/>
            <person name="Wu P."/>
        </authorList>
    </citation>
    <scope>NUCLEOTIDE SEQUENCE [LARGE SCALE GENOMIC DNA]</scope>
    <source>
        <strain evidence="1 2">Cc12</strain>
    </source>
</reference>
<accession>A0A0B7HG76</accession>
<gene>
    <name evidence="1" type="ORF">CCAN12_680020</name>
</gene>
<protein>
    <recommendedName>
        <fullName evidence="3">Susd and RagB outer membrane lipoprotein</fullName>
    </recommendedName>
</protein>
<name>A0A0B7HG76_9FLAO</name>
<dbReference type="InterPro" id="IPR017853">
    <property type="entry name" value="GH"/>
</dbReference>
<dbReference type="InterPro" id="IPR024302">
    <property type="entry name" value="SusD-like"/>
</dbReference>
<dbReference type="EMBL" id="CDOE01000065">
    <property type="protein sequence ID" value="CEN36902.1"/>
    <property type="molecule type" value="Genomic_DNA"/>
</dbReference>
<dbReference type="Proteomes" id="UP000044026">
    <property type="component" value="Unassembled WGS sequence"/>
</dbReference>
<dbReference type="Pfam" id="PF12741">
    <property type="entry name" value="SusD-like"/>
    <property type="match status" value="1"/>
</dbReference>
<dbReference type="Gene3D" id="3.20.20.80">
    <property type="entry name" value="Glycosidases"/>
    <property type="match status" value="1"/>
</dbReference>
<dbReference type="AlphaFoldDB" id="A0A0B7HG76"/>
<proteinExistence type="predicted"/>
<dbReference type="Gene3D" id="1.25.40.390">
    <property type="match status" value="1"/>
</dbReference>
<dbReference type="SUPFAM" id="SSF48452">
    <property type="entry name" value="TPR-like"/>
    <property type="match status" value="1"/>
</dbReference>
<evidence type="ECO:0000313" key="1">
    <source>
        <dbReference type="EMBL" id="CEN36902.1"/>
    </source>
</evidence>
<evidence type="ECO:0008006" key="3">
    <source>
        <dbReference type="Google" id="ProtNLM"/>
    </source>
</evidence>
<dbReference type="SUPFAM" id="SSF51445">
    <property type="entry name" value="(Trans)glycosidases"/>
    <property type="match status" value="1"/>
</dbReference>
<sequence length="859" mass="98903">MYAVARVVKVLGMHRATDLFGPIPYNDLEPGKQQAKYDTQEVVYKTFLKELDQSVNQMVSFGLGNKVLEGFDPLYQGNLSKWAKLGNSLMLRLAMRVRYADENLARMYVEKAVNSSAGLIESVDDVAQLVSNGKYTLHNSLVIMDGYGELKMGATIYSYLKGYNDPRIEKYFKKGKSKGNEDFTDNYYAVRSGIDNKTGADVYENYSTPNVSTDTPTYLFKASEVYFLLAEAALAGFNSKGSVESLYKKGVELSFLENGLTQTQAQQYLQGSEKPADYVDYKNADYNQIAVSKVAKTWDDSANDEEKLEKIITQKYLAIFPNGFEAWTEWRRTGYPRMFKVPFNLSNVNAKNVTEDGKDLGMRRFPFPRKEFELNNDNVTQAKTFLEGPDDSATNVWWDKKKKIIIMKKYILITITLLSLMACSKWTETESNAEKFEEVALSNLREVRDNFKWQKEAEITNEAKLALEEYWAQLREYKRRAWLNGGDAVGQKPMFYFWYDSRRWQATPGIASSWLQAIPDTVACISLWGGGFSKGPQEISENMKKDLEMFHKKGSVVLLCWQTSGPGLGIPGDKEGKINGWDYFRKKYPFDTSYEKWSEIYARDLSRFIIACGLDGYDVDWETCGDHKTVTKQGHSLMVSDNNYENINKFVREMAKYFGPVGDKFFVKTQQDRENNIRALFETSTQGFHENEKDFIDRFKPYLPNDYLTKRYYFCADVPCGTSPVVFGDDNEFRKYFDKHFMQDYEVAGVGEHIKQLGGVYYNSAGLDIQTKRSSDGFQRFWEKGKAIKEKKIWGFGFYHGELDYDSGNKTPELKNYLKMINQTRNYHNHAITREIIRIADPRESYSNFKESEPLIVIP</sequence>
<organism evidence="1 2">
    <name type="scientific">Capnocytophaga canimorsus</name>
    <dbReference type="NCBI Taxonomy" id="28188"/>
    <lineage>
        <taxon>Bacteria</taxon>
        <taxon>Pseudomonadati</taxon>
        <taxon>Bacteroidota</taxon>
        <taxon>Flavobacteriia</taxon>
        <taxon>Flavobacteriales</taxon>
        <taxon>Flavobacteriaceae</taxon>
        <taxon>Capnocytophaga</taxon>
    </lineage>
</organism>
<evidence type="ECO:0000313" key="2">
    <source>
        <dbReference type="Proteomes" id="UP000044026"/>
    </source>
</evidence>
<dbReference type="InterPro" id="IPR011990">
    <property type="entry name" value="TPR-like_helical_dom_sf"/>
</dbReference>